<sequence length="99" mass="11168">MRKFDGTAVSEEHHRQSKCKSSSTRKFENVVKSVIVASKQNADCSCVIKVRTDARCRRHLQSAVGSRQSTIDNRSDTCERCAVIRRILKNTRKMGEIAA</sequence>
<accession>A0AAN9TU29</accession>
<evidence type="ECO:0000256" key="1">
    <source>
        <dbReference type="SAM" id="MobiDB-lite"/>
    </source>
</evidence>
<evidence type="ECO:0000313" key="2">
    <source>
        <dbReference type="EMBL" id="KAK7602926.1"/>
    </source>
</evidence>
<gene>
    <name evidence="2" type="ORF">V9T40_006900</name>
</gene>
<feature type="region of interest" description="Disordered" evidence="1">
    <location>
        <begin position="1"/>
        <end position="22"/>
    </location>
</feature>
<organism evidence="2 3">
    <name type="scientific">Parthenolecanium corni</name>
    <dbReference type="NCBI Taxonomy" id="536013"/>
    <lineage>
        <taxon>Eukaryota</taxon>
        <taxon>Metazoa</taxon>
        <taxon>Ecdysozoa</taxon>
        <taxon>Arthropoda</taxon>
        <taxon>Hexapoda</taxon>
        <taxon>Insecta</taxon>
        <taxon>Pterygota</taxon>
        <taxon>Neoptera</taxon>
        <taxon>Paraneoptera</taxon>
        <taxon>Hemiptera</taxon>
        <taxon>Sternorrhyncha</taxon>
        <taxon>Coccoidea</taxon>
        <taxon>Coccidae</taxon>
        <taxon>Parthenolecanium</taxon>
    </lineage>
</organism>
<protein>
    <submittedName>
        <fullName evidence="2">Uncharacterized protein</fullName>
    </submittedName>
</protein>
<evidence type="ECO:0000313" key="3">
    <source>
        <dbReference type="Proteomes" id="UP001367676"/>
    </source>
</evidence>
<reference evidence="2 3" key="1">
    <citation type="submission" date="2024-03" db="EMBL/GenBank/DDBJ databases">
        <title>Adaptation during the transition from Ophiocordyceps entomopathogen to insect associate is accompanied by gene loss and intensified selection.</title>
        <authorList>
            <person name="Ward C.M."/>
            <person name="Onetto C.A."/>
            <person name="Borneman A.R."/>
        </authorList>
    </citation>
    <scope>NUCLEOTIDE SEQUENCE [LARGE SCALE GENOMIC DNA]</scope>
    <source>
        <strain evidence="2">AWRI1</strain>
        <tissue evidence="2">Single Adult Female</tissue>
    </source>
</reference>
<dbReference type="EMBL" id="JBBCAQ010000007">
    <property type="protein sequence ID" value="KAK7602926.1"/>
    <property type="molecule type" value="Genomic_DNA"/>
</dbReference>
<keyword evidence="3" id="KW-1185">Reference proteome</keyword>
<name>A0AAN9TU29_9HEMI</name>
<proteinExistence type="predicted"/>
<comment type="caution">
    <text evidence="2">The sequence shown here is derived from an EMBL/GenBank/DDBJ whole genome shotgun (WGS) entry which is preliminary data.</text>
</comment>
<dbReference type="Proteomes" id="UP001367676">
    <property type="component" value="Unassembled WGS sequence"/>
</dbReference>
<dbReference type="AlphaFoldDB" id="A0AAN9TU29"/>